<keyword evidence="2" id="KW-1185">Reference proteome</keyword>
<gene>
    <name evidence="1" type="ORF">E2C01_082474</name>
</gene>
<accession>A0A5B7J3Y3</accession>
<name>A0A5B7J3Y3_PORTR</name>
<dbReference type="EMBL" id="VSRR010075027">
    <property type="protein sequence ID" value="MPC87608.1"/>
    <property type="molecule type" value="Genomic_DNA"/>
</dbReference>
<dbReference type="Proteomes" id="UP000324222">
    <property type="component" value="Unassembled WGS sequence"/>
</dbReference>
<protein>
    <submittedName>
        <fullName evidence="1">Uncharacterized protein</fullName>
    </submittedName>
</protein>
<evidence type="ECO:0000313" key="1">
    <source>
        <dbReference type="EMBL" id="MPC87608.1"/>
    </source>
</evidence>
<sequence length="28" mass="3013">MTTPPPAAWYGLLISWRTGVARVGSRPA</sequence>
<evidence type="ECO:0000313" key="2">
    <source>
        <dbReference type="Proteomes" id="UP000324222"/>
    </source>
</evidence>
<reference evidence="1 2" key="1">
    <citation type="submission" date="2019-05" db="EMBL/GenBank/DDBJ databases">
        <title>Another draft genome of Portunus trituberculatus and its Hox gene families provides insights of decapod evolution.</title>
        <authorList>
            <person name="Jeong J.-H."/>
            <person name="Song I."/>
            <person name="Kim S."/>
            <person name="Choi T."/>
            <person name="Kim D."/>
            <person name="Ryu S."/>
            <person name="Kim W."/>
        </authorList>
    </citation>
    <scope>NUCLEOTIDE SEQUENCE [LARGE SCALE GENOMIC DNA]</scope>
    <source>
        <tissue evidence="1">Muscle</tissue>
    </source>
</reference>
<organism evidence="1 2">
    <name type="scientific">Portunus trituberculatus</name>
    <name type="common">Swimming crab</name>
    <name type="synonym">Neptunus trituberculatus</name>
    <dbReference type="NCBI Taxonomy" id="210409"/>
    <lineage>
        <taxon>Eukaryota</taxon>
        <taxon>Metazoa</taxon>
        <taxon>Ecdysozoa</taxon>
        <taxon>Arthropoda</taxon>
        <taxon>Crustacea</taxon>
        <taxon>Multicrustacea</taxon>
        <taxon>Malacostraca</taxon>
        <taxon>Eumalacostraca</taxon>
        <taxon>Eucarida</taxon>
        <taxon>Decapoda</taxon>
        <taxon>Pleocyemata</taxon>
        <taxon>Brachyura</taxon>
        <taxon>Eubrachyura</taxon>
        <taxon>Portunoidea</taxon>
        <taxon>Portunidae</taxon>
        <taxon>Portuninae</taxon>
        <taxon>Portunus</taxon>
    </lineage>
</organism>
<proteinExistence type="predicted"/>
<comment type="caution">
    <text evidence="1">The sequence shown here is derived from an EMBL/GenBank/DDBJ whole genome shotgun (WGS) entry which is preliminary data.</text>
</comment>
<dbReference type="AlphaFoldDB" id="A0A5B7J3Y3"/>